<dbReference type="EMBL" id="JANBPG010000473">
    <property type="protein sequence ID" value="KAJ1896223.1"/>
    <property type="molecule type" value="Genomic_DNA"/>
</dbReference>
<dbReference type="Proteomes" id="UP001150581">
    <property type="component" value="Unassembled WGS sequence"/>
</dbReference>
<sequence>MTQNTFGDSRKELGRAEYNEDEELVNAMARQYVLDAEAAGSASPSHRSRQNTDASRMATLHSIDASEEDFPPQLPLLKHMVDQQQQQQQQHANAASHVVMPMPMPADAYAYTDEKHAVGSPLGRNSRTDQGRSGSVTTGYDEDYESNGGNIGNGPRALSERLRDEEVEDDANEARLFVSARQRYPPPKYSYSADLSVPLGTILFLLGFVLLPLWWIGAVFPRTPNSDVVRTWRKYNALMTLLSLPLLGLFLALGGWQAVHG</sequence>
<evidence type="ECO:0000313" key="2">
    <source>
        <dbReference type="Proteomes" id="UP001150581"/>
    </source>
</evidence>
<reference evidence="1" key="1">
    <citation type="submission" date="2022-07" db="EMBL/GenBank/DDBJ databases">
        <title>Phylogenomic reconstructions and comparative analyses of Kickxellomycotina fungi.</title>
        <authorList>
            <person name="Reynolds N.K."/>
            <person name="Stajich J.E."/>
            <person name="Barry K."/>
            <person name="Grigoriev I.V."/>
            <person name="Crous P."/>
            <person name="Smith M.E."/>
        </authorList>
    </citation>
    <scope>NUCLEOTIDE SEQUENCE</scope>
    <source>
        <strain evidence="1">Benny 63K</strain>
    </source>
</reference>
<organism evidence="1 2">
    <name type="scientific">Kickxella alabastrina</name>
    <dbReference type="NCBI Taxonomy" id="61397"/>
    <lineage>
        <taxon>Eukaryota</taxon>
        <taxon>Fungi</taxon>
        <taxon>Fungi incertae sedis</taxon>
        <taxon>Zoopagomycota</taxon>
        <taxon>Kickxellomycotina</taxon>
        <taxon>Kickxellomycetes</taxon>
        <taxon>Kickxellales</taxon>
        <taxon>Kickxellaceae</taxon>
        <taxon>Kickxella</taxon>
    </lineage>
</organism>
<proteinExistence type="predicted"/>
<keyword evidence="2" id="KW-1185">Reference proteome</keyword>
<gene>
    <name evidence="1" type="ORF">LPJ66_004122</name>
</gene>
<accession>A0ACC1ILY4</accession>
<protein>
    <submittedName>
        <fullName evidence="1">Uncharacterized protein</fullName>
    </submittedName>
</protein>
<name>A0ACC1ILY4_9FUNG</name>
<comment type="caution">
    <text evidence="1">The sequence shown here is derived from an EMBL/GenBank/DDBJ whole genome shotgun (WGS) entry which is preliminary data.</text>
</comment>
<evidence type="ECO:0000313" key="1">
    <source>
        <dbReference type="EMBL" id="KAJ1896223.1"/>
    </source>
</evidence>